<dbReference type="STRING" id="6277.A0A498SYC8"/>
<evidence type="ECO:0008006" key="7">
    <source>
        <dbReference type="Google" id="ProtNLM"/>
    </source>
</evidence>
<keyword evidence="4" id="KW-0482">Metalloprotease</keyword>
<evidence type="ECO:0000256" key="1">
    <source>
        <dbReference type="ARBA" id="ARBA00022670"/>
    </source>
</evidence>
<dbReference type="AlphaFoldDB" id="A0A498SYC8"/>
<protein>
    <recommendedName>
        <fullName evidence="7">Peptidase M24 domain-containing protein</fullName>
    </recommendedName>
</protein>
<keyword evidence="6" id="KW-1185">Reference proteome</keyword>
<dbReference type="InterPro" id="IPR052433">
    <property type="entry name" value="X-Pro_dipept-like"/>
</dbReference>
<sequence>NIIVIIFCIQSLSCDTSILYPIVAELRVFKTDYELNIIRYVCKVASEAHKAVMKSVKPGMYEYQLESGCNSAILHYGHENAPNTKEIIDGELCLFDMGPEYNCYGLFAY</sequence>
<dbReference type="GO" id="GO:0046872">
    <property type="term" value="F:metal ion binding"/>
    <property type="evidence" value="ECO:0007669"/>
    <property type="project" value="UniProtKB-KW"/>
</dbReference>
<evidence type="ECO:0000313" key="5">
    <source>
        <dbReference type="EMBL" id="VBB35291.1"/>
    </source>
</evidence>
<dbReference type="OrthoDB" id="10261878at2759"/>
<dbReference type="EMBL" id="UPTC01005406">
    <property type="protein sequence ID" value="VBB35291.1"/>
    <property type="molecule type" value="Genomic_DNA"/>
</dbReference>
<dbReference type="InterPro" id="IPR036005">
    <property type="entry name" value="Creatinase/aminopeptidase-like"/>
</dbReference>
<gene>
    <name evidence="5" type="ORF">NAV_LOCUS10082</name>
</gene>
<proteinExistence type="predicted"/>
<name>A0A498SYC8_ACAVI</name>
<accession>A0A498SYC8</accession>
<feature type="non-terminal residue" evidence="5">
    <location>
        <position position="1"/>
    </location>
</feature>
<dbReference type="GO" id="GO:0006508">
    <property type="term" value="P:proteolysis"/>
    <property type="evidence" value="ECO:0007669"/>
    <property type="project" value="UniProtKB-KW"/>
</dbReference>
<keyword evidence="1" id="KW-0645">Protease</keyword>
<dbReference type="PANTHER" id="PTHR48480:SF2">
    <property type="entry name" value="PEPTIDASE D"/>
    <property type="match status" value="1"/>
</dbReference>
<reference evidence="5 6" key="1">
    <citation type="submission" date="2018-08" db="EMBL/GenBank/DDBJ databases">
        <authorList>
            <person name="Laetsch R D."/>
            <person name="Stevens L."/>
            <person name="Kumar S."/>
            <person name="Blaxter L. M."/>
        </authorList>
    </citation>
    <scope>NUCLEOTIDE SEQUENCE [LARGE SCALE GENOMIC DNA]</scope>
</reference>
<organism evidence="5 6">
    <name type="scientific">Acanthocheilonema viteae</name>
    <name type="common">Filarial nematode worm</name>
    <name type="synonym">Dipetalonema viteae</name>
    <dbReference type="NCBI Taxonomy" id="6277"/>
    <lineage>
        <taxon>Eukaryota</taxon>
        <taxon>Metazoa</taxon>
        <taxon>Ecdysozoa</taxon>
        <taxon>Nematoda</taxon>
        <taxon>Chromadorea</taxon>
        <taxon>Rhabditida</taxon>
        <taxon>Spirurina</taxon>
        <taxon>Spiruromorpha</taxon>
        <taxon>Filarioidea</taxon>
        <taxon>Onchocercidae</taxon>
        <taxon>Acanthocheilonema</taxon>
    </lineage>
</organism>
<evidence type="ECO:0000313" key="6">
    <source>
        <dbReference type="Proteomes" id="UP000276991"/>
    </source>
</evidence>
<keyword evidence="3" id="KW-0378">Hydrolase</keyword>
<dbReference type="Proteomes" id="UP000276991">
    <property type="component" value="Unassembled WGS sequence"/>
</dbReference>
<dbReference type="Gene3D" id="3.90.230.10">
    <property type="entry name" value="Creatinase/methionine aminopeptidase superfamily"/>
    <property type="match status" value="2"/>
</dbReference>
<dbReference type="GO" id="GO:0008237">
    <property type="term" value="F:metallopeptidase activity"/>
    <property type="evidence" value="ECO:0007669"/>
    <property type="project" value="UniProtKB-KW"/>
</dbReference>
<dbReference type="PANTHER" id="PTHR48480">
    <property type="match status" value="1"/>
</dbReference>
<dbReference type="SUPFAM" id="SSF55920">
    <property type="entry name" value="Creatinase/aminopeptidase"/>
    <property type="match status" value="1"/>
</dbReference>
<keyword evidence="2" id="KW-0479">Metal-binding</keyword>
<evidence type="ECO:0000256" key="4">
    <source>
        <dbReference type="ARBA" id="ARBA00023049"/>
    </source>
</evidence>
<evidence type="ECO:0000256" key="3">
    <source>
        <dbReference type="ARBA" id="ARBA00022801"/>
    </source>
</evidence>
<evidence type="ECO:0000256" key="2">
    <source>
        <dbReference type="ARBA" id="ARBA00022723"/>
    </source>
</evidence>